<dbReference type="Proteomes" id="UP000824890">
    <property type="component" value="Unassembled WGS sequence"/>
</dbReference>
<evidence type="ECO:0008006" key="4">
    <source>
        <dbReference type="Google" id="ProtNLM"/>
    </source>
</evidence>
<proteinExistence type="predicted"/>
<keyword evidence="3" id="KW-1185">Reference proteome</keyword>
<feature type="chain" id="PRO_5045639379" description="Secreted protein" evidence="1">
    <location>
        <begin position="20"/>
        <end position="76"/>
    </location>
</feature>
<gene>
    <name evidence="2" type="ORF">HID58_006451</name>
</gene>
<evidence type="ECO:0000256" key="1">
    <source>
        <dbReference type="SAM" id="SignalP"/>
    </source>
</evidence>
<accession>A0ABQ8EBF6</accession>
<organism evidence="2 3">
    <name type="scientific">Brassica napus</name>
    <name type="common">Rape</name>
    <dbReference type="NCBI Taxonomy" id="3708"/>
    <lineage>
        <taxon>Eukaryota</taxon>
        <taxon>Viridiplantae</taxon>
        <taxon>Streptophyta</taxon>
        <taxon>Embryophyta</taxon>
        <taxon>Tracheophyta</taxon>
        <taxon>Spermatophyta</taxon>
        <taxon>Magnoliopsida</taxon>
        <taxon>eudicotyledons</taxon>
        <taxon>Gunneridae</taxon>
        <taxon>Pentapetalae</taxon>
        <taxon>rosids</taxon>
        <taxon>malvids</taxon>
        <taxon>Brassicales</taxon>
        <taxon>Brassicaceae</taxon>
        <taxon>Brassiceae</taxon>
        <taxon>Brassica</taxon>
    </lineage>
</organism>
<protein>
    <recommendedName>
        <fullName evidence="4">Secreted protein</fullName>
    </recommendedName>
</protein>
<comment type="caution">
    <text evidence="2">The sequence shown here is derived from an EMBL/GenBank/DDBJ whole genome shotgun (WGS) entry which is preliminary data.</text>
</comment>
<evidence type="ECO:0000313" key="3">
    <source>
        <dbReference type="Proteomes" id="UP000824890"/>
    </source>
</evidence>
<keyword evidence="1" id="KW-0732">Signal</keyword>
<dbReference type="EMBL" id="JAGKQM010000002">
    <property type="protein sequence ID" value="KAH0938990.1"/>
    <property type="molecule type" value="Genomic_DNA"/>
</dbReference>
<name>A0ABQ8EBF6_BRANA</name>
<evidence type="ECO:0000313" key="2">
    <source>
        <dbReference type="EMBL" id="KAH0938990.1"/>
    </source>
</evidence>
<feature type="signal peptide" evidence="1">
    <location>
        <begin position="1"/>
        <end position="19"/>
    </location>
</feature>
<sequence>MDLVDRLVWFAPALTFVAAATTSVTNMPGAVSKTLKPCPMLTRSVPTLAPLVKLLPPRKYQHLRRSVTPKGSIQRV</sequence>
<reference evidence="2 3" key="1">
    <citation type="submission" date="2021-05" db="EMBL/GenBank/DDBJ databases">
        <title>Genome Assembly of Synthetic Allotetraploid Brassica napus Reveals Homoeologous Exchanges between Subgenomes.</title>
        <authorList>
            <person name="Davis J.T."/>
        </authorList>
    </citation>
    <scope>NUCLEOTIDE SEQUENCE [LARGE SCALE GENOMIC DNA]</scope>
    <source>
        <strain evidence="3">cv. Da-Ae</strain>
        <tissue evidence="2">Seedling</tissue>
    </source>
</reference>